<reference evidence="14 15" key="1">
    <citation type="submission" date="2024-03" db="EMBL/GenBank/DDBJ databases">
        <title>Aureococcus anophagefferens CCMP1851 and Kratosvirus quantuckense: Draft genome of a second virus-susceptible host strain in the model system.</title>
        <authorList>
            <person name="Chase E."/>
            <person name="Truchon A.R."/>
            <person name="Schepens W."/>
            <person name="Wilhelm S.W."/>
        </authorList>
    </citation>
    <scope>NUCLEOTIDE SEQUENCE [LARGE SCALE GENOMIC DNA]</scope>
    <source>
        <strain evidence="14 15">CCMP1851</strain>
    </source>
</reference>
<dbReference type="Gene3D" id="1.20.58.760">
    <property type="entry name" value="Peptidase M41"/>
    <property type="match status" value="1"/>
</dbReference>
<gene>
    <name evidence="14" type="primary">YME1</name>
    <name evidence="14" type="ORF">SO694_00208022</name>
</gene>
<accession>A0ABR1FNT7</accession>
<dbReference type="InterPro" id="IPR000642">
    <property type="entry name" value="Peptidase_M41"/>
</dbReference>
<evidence type="ECO:0000256" key="3">
    <source>
        <dbReference type="ARBA" id="ARBA00010550"/>
    </source>
</evidence>
<comment type="cofactor">
    <cofactor evidence="1">
        <name>Zn(2+)</name>
        <dbReference type="ChEBI" id="CHEBI:29105"/>
    </cofactor>
</comment>
<organism evidence="14 15">
    <name type="scientific">Aureococcus anophagefferens</name>
    <name type="common">Harmful bloom alga</name>
    <dbReference type="NCBI Taxonomy" id="44056"/>
    <lineage>
        <taxon>Eukaryota</taxon>
        <taxon>Sar</taxon>
        <taxon>Stramenopiles</taxon>
        <taxon>Ochrophyta</taxon>
        <taxon>Pelagophyceae</taxon>
        <taxon>Pelagomonadales</taxon>
        <taxon>Pelagomonadaceae</taxon>
        <taxon>Aureococcus</taxon>
    </lineage>
</organism>
<feature type="compositionally biased region" description="Basic residues" evidence="10">
    <location>
        <begin position="98"/>
        <end position="108"/>
    </location>
</feature>
<dbReference type="PANTHER" id="PTHR23076:SF97">
    <property type="entry name" value="ATP-DEPENDENT ZINC METALLOPROTEASE YME1L1"/>
    <property type="match status" value="1"/>
</dbReference>
<keyword evidence="6" id="KW-0378">Hydrolase</keyword>
<feature type="region of interest" description="Disordered" evidence="10">
    <location>
        <begin position="322"/>
        <end position="392"/>
    </location>
</feature>
<comment type="similarity">
    <text evidence="9">Belongs to the AAA ATPase family.</text>
</comment>
<dbReference type="Pfam" id="PF17862">
    <property type="entry name" value="AAA_lid_3"/>
    <property type="match status" value="1"/>
</dbReference>
<feature type="region of interest" description="Disordered" evidence="10">
    <location>
        <begin position="252"/>
        <end position="288"/>
    </location>
</feature>
<evidence type="ECO:0000259" key="11">
    <source>
        <dbReference type="Pfam" id="PF00004"/>
    </source>
</evidence>
<proteinExistence type="inferred from homology"/>
<comment type="caution">
    <text evidence="14">The sequence shown here is derived from an EMBL/GenBank/DDBJ whole genome shotgun (WGS) entry which is preliminary data.</text>
</comment>
<keyword evidence="5" id="KW-0479">Metal-binding</keyword>
<keyword evidence="7" id="KW-0862">Zinc</keyword>
<evidence type="ECO:0000256" key="6">
    <source>
        <dbReference type="ARBA" id="ARBA00022801"/>
    </source>
</evidence>
<keyword evidence="8" id="KW-0482">Metalloprotease</keyword>
<name>A0ABR1FNT7_AURAN</name>
<dbReference type="InterPro" id="IPR003959">
    <property type="entry name" value="ATPase_AAA_core"/>
</dbReference>
<feature type="domain" description="AAA ATPase AAA+ lid" evidence="13">
    <location>
        <begin position="71"/>
        <end position="106"/>
    </location>
</feature>
<dbReference type="Gene3D" id="3.40.50.300">
    <property type="entry name" value="P-loop containing nucleotide triphosphate hydrolases"/>
    <property type="match status" value="1"/>
</dbReference>
<evidence type="ECO:0000313" key="15">
    <source>
        <dbReference type="Proteomes" id="UP001363151"/>
    </source>
</evidence>
<feature type="domain" description="ATPase AAA-type core" evidence="11">
    <location>
        <begin position="2"/>
        <end position="48"/>
    </location>
</feature>
<evidence type="ECO:0000256" key="4">
    <source>
        <dbReference type="ARBA" id="ARBA00022670"/>
    </source>
</evidence>
<dbReference type="InterPro" id="IPR027417">
    <property type="entry name" value="P-loop_NTPase"/>
</dbReference>
<comment type="similarity">
    <text evidence="2">In the C-terminal section; belongs to the peptidase M41 family.</text>
</comment>
<evidence type="ECO:0000259" key="12">
    <source>
        <dbReference type="Pfam" id="PF01434"/>
    </source>
</evidence>
<evidence type="ECO:0000259" key="13">
    <source>
        <dbReference type="Pfam" id="PF17862"/>
    </source>
</evidence>
<keyword evidence="4" id="KW-0645">Protease</keyword>
<feature type="domain" description="Peptidase M41" evidence="12">
    <location>
        <begin position="129"/>
        <end position="208"/>
    </location>
</feature>
<dbReference type="SUPFAM" id="SSF52540">
    <property type="entry name" value="P-loop containing nucleoside triphosphate hydrolases"/>
    <property type="match status" value="1"/>
</dbReference>
<protein>
    <submittedName>
        <fullName evidence="14">ATP-dependent peptidase</fullName>
    </submittedName>
</protein>
<dbReference type="PROSITE" id="PS00674">
    <property type="entry name" value="AAA"/>
    <property type="match status" value="1"/>
</dbReference>
<dbReference type="InterPro" id="IPR041569">
    <property type="entry name" value="AAA_lid_3"/>
</dbReference>
<evidence type="ECO:0000256" key="7">
    <source>
        <dbReference type="ARBA" id="ARBA00022833"/>
    </source>
</evidence>
<keyword evidence="15" id="KW-1185">Reference proteome</keyword>
<keyword evidence="9" id="KW-0547">Nucleotide-binding</keyword>
<dbReference type="PANTHER" id="PTHR23076">
    <property type="entry name" value="METALLOPROTEASE M41 FTSH"/>
    <property type="match status" value="1"/>
</dbReference>
<dbReference type="EMBL" id="JBBJCI010000325">
    <property type="protein sequence ID" value="KAK7234425.1"/>
    <property type="molecule type" value="Genomic_DNA"/>
</dbReference>
<evidence type="ECO:0000256" key="8">
    <source>
        <dbReference type="ARBA" id="ARBA00023049"/>
    </source>
</evidence>
<dbReference type="SUPFAM" id="SSF140990">
    <property type="entry name" value="FtsH protease domain-like"/>
    <property type="match status" value="1"/>
</dbReference>
<feature type="compositionally biased region" description="Low complexity" evidence="10">
    <location>
        <begin position="326"/>
        <end position="341"/>
    </location>
</feature>
<dbReference type="InterPro" id="IPR003960">
    <property type="entry name" value="ATPase_AAA_CS"/>
</dbReference>
<dbReference type="Pfam" id="PF00004">
    <property type="entry name" value="AAA"/>
    <property type="match status" value="1"/>
</dbReference>
<keyword evidence="9" id="KW-0067">ATP-binding</keyword>
<comment type="similarity">
    <text evidence="3">In the N-terminal section; belongs to the AAA ATPase family.</text>
</comment>
<evidence type="ECO:0000256" key="2">
    <source>
        <dbReference type="ARBA" id="ARBA00010044"/>
    </source>
</evidence>
<sequence length="681" mass="72252">MTLNQLLVEMDGFEQNHGVIVIGATNIADSLDPALLRPGRFDRHASAPLPDAEGRKQILKLHSGKIPLDADADIDALARGTPGMSGADLSNLVNQAARRPRRRARRRPPPSADYAKDKILMGAERRSAVLTKETMKMTAYHEGGHALVAMLTSGATGAQGDDHAPGQALGMVQQLPEGDQTSISRKQMLARMDVCMGGRVAEELIYGADGQTAHGFARRYDGSSPTTALLDAVATTLIDRETLTGKDLQDLVASQTSEPEPPVAAEPPDADDLRAPRAPVPAKPAAARVDDDTIRVTWVPPVPGAYAARATFHFYYQDRAAAGSTRSPNAGGPSSSAPSRTAPRRPALRGQALPGRLRRPGPRAPRAPDLRRRRAPRAPPPAGDARARGGGAGHWIRAASARDAALLTAGKADRVPWDFSRDGCSYHHFSADEAFACLRRRGARVLAFLGDSIVRDLYEAVAARLEVKIDVGAIKAVRFGGADADAAAAARDAATATSHETRLHYEQIWGIDNLWRLGLIGDDALCCGFAPKRPRKVAGLDVDGLFGGAPGGEMVVVANWGLLHMPGSALNGRFGNWTRTALARLGAFAKHENATLRVVLLGAPSLLGLRNPGMHPDQLAAFATVMRTVAAEFADLDVSVLDVAPFSASRWDATYDGMHFGGTVTQLAVDALLGLFCDGAT</sequence>
<dbReference type="Gene3D" id="1.10.8.60">
    <property type="match status" value="1"/>
</dbReference>
<dbReference type="InterPro" id="IPR037219">
    <property type="entry name" value="Peptidase_M41-like"/>
</dbReference>
<feature type="region of interest" description="Disordered" evidence="10">
    <location>
        <begin position="85"/>
        <end position="114"/>
    </location>
</feature>
<evidence type="ECO:0000256" key="10">
    <source>
        <dbReference type="SAM" id="MobiDB-lite"/>
    </source>
</evidence>
<dbReference type="Pfam" id="PF01434">
    <property type="entry name" value="Peptidase_M41"/>
    <property type="match status" value="1"/>
</dbReference>
<evidence type="ECO:0000256" key="5">
    <source>
        <dbReference type="ARBA" id="ARBA00022723"/>
    </source>
</evidence>
<evidence type="ECO:0000256" key="1">
    <source>
        <dbReference type="ARBA" id="ARBA00001947"/>
    </source>
</evidence>
<evidence type="ECO:0000313" key="14">
    <source>
        <dbReference type="EMBL" id="KAK7234425.1"/>
    </source>
</evidence>
<dbReference type="Proteomes" id="UP001363151">
    <property type="component" value="Unassembled WGS sequence"/>
</dbReference>
<evidence type="ECO:0000256" key="9">
    <source>
        <dbReference type="RuleBase" id="RU003651"/>
    </source>
</evidence>